<dbReference type="InterPro" id="IPR011993">
    <property type="entry name" value="PH-like_dom_sf"/>
</dbReference>
<keyword evidence="6 13" id="KW-0418">Kinase</keyword>
<evidence type="ECO:0000256" key="3">
    <source>
        <dbReference type="ARBA" id="ARBA00022527"/>
    </source>
</evidence>
<keyword evidence="7 10" id="KW-0067">ATP-binding</keyword>
<comment type="similarity">
    <text evidence="1">Belongs to the protein kinase superfamily. AGC Ser/Thr protein kinase family. PDPK1 subfamily.</text>
</comment>
<evidence type="ECO:0000259" key="12">
    <source>
        <dbReference type="PROSITE" id="PS50011"/>
    </source>
</evidence>
<dbReference type="Gene3D" id="1.10.510.10">
    <property type="entry name" value="Transferase(Phosphotransferase) domain 1"/>
    <property type="match status" value="1"/>
</dbReference>
<name>A0A0P1B6U5_PLAHL</name>
<dbReference type="OrthoDB" id="347657at2759"/>
<evidence type="ECO:0000256" key="1">
    <source>
        <dbReference type="ARBA" id="ARBA00010006"/>
    </source>
</evidence>
<dbReference type="GeneID" id="36402298"/>
<dbReference type="InterPro" id="IPR033931">
    <property type="entry name" value="PDK1-typ_PH"/>
</dbReference>
<keyword evidence="3 11" id="KW-0723">Serine/threonine-protein kinase</keyword>
<dbReference type="Pfam" id="PF00069">
    <property type="entry name" value="Pkinase"/>
    <property type="match status" value="1"/>
</dbReference>
<feature type="binding site" evidence="10">
    <location>
        <position position="87"/>
    </location>
    <ligand>
        <name>ATP</name>
        <dbReference type="ChEBI" id="CHEBI:30616"/>
    </ligand>
</feature>
<dbReference type="Gene3D" id="2.30.29.30">
    <property type="entry name" value="Pleckstrin-homology domain (PH domain)/Phosphotyrosine-binding domain (PTB)"/>
    <property type="match status" value="1"/>
</dbReference>
<dbReference type="PROSITE" id="PS00107">
    <property type="entry name" value="PROTEIN_KINASE_ATP"/>
    <property type="match status" value="1"/>
</dbReference>
<evidence type="ECO:0000313" key="14">
    <source>
        <dbReference type="Proteomes" id="UP000054928"/>
    </source>
</evidence>
<evidence type="ECO:0000256" key="9">
    <source>
        <dbReference type="ARBA" id="ARBA00048679"/>
    </source>
</evidence>
<evidence type="ECO:0000256" key="2">
    <source>
        <dbReference type="ARBA" id="ARBA00012513"/>
    </source>
</evidence>
<dbReference type="Gene3D" id="3.30.200.20">
    <property type="entry name" value="Phosphorylase Kinase, domain 1"/>
    <property type="match status" value="1"/>
</dbReference>
<keyword evidence="14" id="KW-1185">Reference proteome</keyword>
<dbReference type="SUPFAM" id="SSF56112">
    <property type="entry name" value="Protein kinase-like (PK-like)"/>
    <property type="match status" value="1"/>
</dbReference>
<organism evidence="13 14">
    <name type="scientific">Plasmopara halstedii</name>
    <name type="common">Downy mildew of sunflower</name>
    <dbReference type="NCBI Taxonomy" id="4781"/>
    <lineage>
        <taxon>Eukaryota</taxon>
        <taxon>Sar</taxon>
        <taxon>Stramenopiles</taxon>
        <taxon>Oomycota</taxon>
        <taxon>Peronosporomycetes</taxon>
        <taxon>Peronosporales</taxon>
        <taxon>Peronosporaceae</taxon>
        <taxon>Plasmopara</taxon>
    </lineage>
</organism>
<keyword evidence="4" id="KW-0808">Transferase</keyword>
<dbReference type="GO" id="GO:0035556">
    <property type="term" value="P:intracellular signal transduction"/>
    <property type="evidence" value="ECO:0007669"/>
    <property type="project" value="TreeGrafter"/>
</dbReference>
<dbReference type="STRING" id="4781.A0A0P1B6U5"/>
<evidence type="ECO:0000256" key="8">
    <source>
        <dbReference type="ARBA" id="ARBA00047899"/>
    </source>
</evidence>
<keyword evidence="5 10" id="KW-0547">Nucleotide-binding</keyword>
<comment type="catalytic activity">
    <reaction evidence="8">
        <text>L-threonyl-[protein] + ATP = O-phospho-L-threonyl-[protein] + ADP + H(+)</text>
        <dbReference type="Rhea" id="RHEA:46608"/>
        <dbReference type="Rhea" id="RHEA-COMP:11060"/>
        <dbReference type="Rhea" id="RHEA-COMP:11605"/>
        <dbReference type="ChEBI" id="CHEBI:15378"/>
        <dbReference type="ChEBI" id="CHEBI:30013"/>
        <dbReference type="ChEBI" id="CHEBI:30616"/>
        <dbReference type="ChEBI" id="CHEBI:61977"/>
        <dbReference type="ChEBI" id="CHEBI:456216"/>
        <dbReference type="EC" id="2.7.11.1"/>
    </reaction>
</comment>
<accession>A0A0P1B6U5</accession>
<dbReference type="SUPFAM" id="SSF50729">
    <property type="entry name" value="PH domain-like"/>
    <property type="match status" value="1"/>
</dbReference>
<evidence type="ECO:0000256" key="4">
    <source>
        <dbReference type="ARBA" id="ARBA00022679"/>
    </source>
</evidence>
<sequence>MRNIYVHGMFIKDACVLLKRLDEGAAGEMTDTPAAHALHFDAAPEASDFNFGKVIGQGSYAKVFHAQLKKNRMDFAVKVMDQNFIRKENKTAFVLTERKVMSRLLHPNIVKFYCSFRDKHSLYLVMELCRGGDLNGLISKEYQIKQQQGVSDAACSFQLTQFYIAELVTALDFMHSKLVVHRDIKPDNLLLSEQGHLKVTDFGTAKDQDGESSEVCQFCGTASYVSPEVLHDQPASRASDLWALGCLIFQMFTGRAPFVGENDYLTFQVIINHSSDDFEFPQSVPDIAQDLIRNLLVQDPDKRIGAQPTKDGYNQLKRHAFFDGVSWDVLGELTPPYKPPELLLPEPTLDGSAENWTVAEYFSYDFSESASEEYSSKRSRSNSLYQKNRPECIGLDEHIYLESTVKVRSKMFSRTRGLILTDAPRLLVVGSSSGRLKREIILTPDTTVNEIDPYTFDVVSGSNTIRITDSSRFARQWAHAILEAVSE</sequence>
<dbReference type="InterPro" id="IPR017441">
    <property type="entry name" value="Protein_kinase_ATP_BS"/>
</dbReference>
<dbReference type="InterPro" id="IPR008271">
    <property type="entry name" value="Ser/Thr_kinase_AS"/>
</dbReference>
<dbReference type="RefSeq" id="XP_024585849.1">
    <property type="nucleotide sequence ID" value="XM_024720674.1"/>
</dbReference>
<evidence type="ECO:0000256" key="11">
    <source>
        <dbReference type="RuleBase" id="RU000304"/>
    </source>
</evidence>
<dbReference type="InterPro" id="IPR039046">
    <property type="entry name" value="PDPK1"/>
</dbReference>
<dbReference type="PANTHER" id="PTHR24356:SF163">
    <property type="entry name" value="3-PHOSPHOINOSITIDE-DEPENDENT PROTEIN KINASE 1-RELATED"/>
    <property type="match status" value="1"/>
</dbReference>
<dbReference type="AlphaFoldDB" id="A0A0P1B6U5"/>
<dbReference type="SMART" id="SM00220">
    <property type="entry name" value="S_TKc"/>
    <property type="match status" value="1"/>
</dbReference>
<evidence type="ECO:0000256" key="7">
    <source>
        <dbReference type="ARBA" id="ARBA00022840"/>
    </source>
</evidence>
<dbReference type="PROSITE" id="PS00108">
    <property type="entry name" value="PROTEIN_KINASE_ST"/>
    <property type="match status" value="1"/>
</dbReference>
<evidence type="ECO:0000313" key="13">
    <source>
        <dbReference type="EMBL" id="CEG49480.1"/>
    </source>
</evidence>
<dbReference type="InterPro" id="IPR050236">
    <property type="entry name" value="Ser_Thr_kinase_AGC"/>
</dbReference>
<comment type="catalytic activity">
    <reaction evidence="9">
        <text>L-seryl-[protein] + ATP = O-phospho-L-seryl-[protein] + ADP + H(+)</text>
        <dbReference type="Rhea" id="RHEA:17989"/>
        <dbReference type="Rhea" id="RHEA-COMP:9863"/>
        <dbReference type="Rhea" id="RHEA-COMP:11604"/>
        <dbReference type="ChEBI" id="CHEBI:15378"/>
        <dbReference type="ChEBI" id="CHEBI:29999"/>
        <dbReference type="ChEBI" id="CHEBI:30616"/>
        <dbReference type="ChEBI" id="CHEBI:83421"/>
        <dbReference type="ChEBI" id="CHEBI:456216"/>
        <dbReference type="EC" id="2.7.11.1"/>
    </reaction>
</comment>
<dbReference type="PROSITE" id="PS50011">
    <property type="entry name" value="PROTEIN_KINASE_DOM"/>
    <property type="match status" value="1"/>
</dbReference>
<dbReference type="FunFam" id="3.30.200.20:FF:000042">
    <property type="entry name" value="Aurora kinase A"/>
    <property type="match status" value="1"/>
</dbReference>
<dbReference type="OMA" id="TNTHDIF"/>
<dbReference type="Proteomes" id="UP000054928">
    <property type="component" value="Unassembled WGS sequence"/>
</dbReference>
<dbReference type="EC" id="2.7.11.1" evidence="2"/>
<evidence type="ECO:0000256" key="6">
    <source>
        <dbReference type="ARBA" id="ARBA00022777"/>
    </source>
</evidence>
<evidence type="ECO:0000256" key="10">
    <source>
        <dbReference type="PROSITE-ProRule" id="PRU10141"/>
    </source>
</evidence>
<dbReference type="PANTHER" id="PTHR24356">
    <property type="entry name" value="SERINE/THREONINE-PROTEIN KINASE"/>
    <property type="match status" value="1"/>
</dbReference>
<protein>
    <recommendedName>
        <fullName evidence="2">non-specific serine/threonine protein kinase</fullName>
        <ecNumber evidence="2">2.7.11.1</ecNumber>
    </recommendedName>
</protein>
<dbReference type="InterPro" id="IPR011009">
    <property type="entry name" value="Kinase-like_dom_sf"/>
</dbReference>
<dbReference type="CDD" id="cd05581">
    <property type="entry name" value="STKc_PDK1"/>
    <property type="match status" value="1"/>
</dbReference>
<dbReference type="GO" id="GO:0004674">
    <property type="term" value="F:protein serine/threonine kinase activity"/>
    <property type="evidence" value="ECO:0007669"/>
    <property type="project" value="UniProtKB-KW"/>
</dbReference>
<dbReference type="InterPro" id="IPR000719">
    <property type="entry name" value="Prot_kinase_dom"/>
</dbReference>
<proteinExistence type="inferred from homology"/>
<dbReference type="EMBL" id="CCYD01003055">
    <property type="protein sequence ID" value="CEG49480.1"/>
    <property type="molecule type" value="Genomic_DNA"/>
</dbReference>
<feature type="domain" description="Protein kinase" evidence="12">
    <location>
        <begin position="49"/>
        <end position="322"/>
    </location>
</feature>
<dbReference type="FunFam" id="1.10.510.10:FF:000833">
    <property type="entry name" value="AGC family protein kinase"/>
    <property type="match status" value="1"/>
</dbReference>
<evidence type="ECO:0000256" key="5">
    <source>
        <dbReference type="ARBA" id="ARBA00022741"/>
    </source>
</evidence>
<dbReference type="Pfam" id="PF14593">
    <property type="entry name" value="PH_3"/>
    <property type="match status" value="1"/>
</dbReference>
<dbReference type="GO" id="GO:0005524">
    <property type="term" value="F:ATP binding"/>
    <property type="evidence" value="ECO:0007669"/>
    <property type="project" value="UniProtKB-UniRule"/>
</dbReference>
<reference evidence="14" key="1">
    <citation type="submission" date="2014-09" db="EMBL/GenBank/DDBJ databases">
        <authorList>
            <person name="Sharma Rahul"/>
            <person name="Thines Marco"/>
        </authorList>
    </citation>
    <scope>NUCLEOTIDE SEQUENCE [LARGE SCALE GENOMIC DNA]</scope>
</reference>